<reference evidence="1 2" key="1">
    <citation type="submission" date="2019-11" db="EMBL/GenBank/DDBJ databases">
        <title>Whole genome sequence of Oryza granulata.</title>
        <authorList>
            <person name="Li W."/>
        </authorList>
    </citation>
    <scope>NUCLEOTIDE SEQUENCE [LARGE SCALE GENOMIC DNA]</scope>
    <source>
        <strain evidence="2">cv. Menghai</strain>
        <tissue evidence="1">Leaf</tissue>
    </source>
</reference>
<dbReference type="Proteomes" id="UP000479710">
    <property type="component" value="Unassembled WGS sequence"/>
</dbReference>
<sequence>MISLIGFTDSVRVIVVRTHADIFTIEVGSSVRAKVVTTKSEIIATLPYTSFCTSDLVLGLAGKLDS</sequence>
<evidence type="ECO:0000313" key="2">
    <source>
        <dbReference type="Proteomes" id="UP000479710"/>
    </source>
</evidence>
<comment type="caution">
    <text evidence="1">The sequence shown here is derived from an EMBL/GenBank/DDBJ whole genome shotgun (WGS) entry which is preliminary data.</text>
</comment>
<keyword evidence="2" id="KW-1185">Reference proteome</keyword>
<proteinExistence type="predicted"/>
<dbReference type="EMBL" id="SPHZ02000009">
    <property type="protein sequence ID" value="KAF0898833.1"/>
    <property type="molecule type" value="Genomic_DNA"/>
</dbReference>
<name>A0A6G1CGU9_9ORYZ</name>
<dbReference type="OrthoDB" id="693928at2759"/>
<dbReference type="AlphaFoldDB" id="A0A6G1CGU9"/>
<gene>
    <name evidence="1" type="ORF">E2562_011898</name>
</gene>
<evidence type="ECO:0000313" key="1">
    <source>
        <dbReference type="EMBL" id="KAF0898833.1"/>
    </source>
</evidence>
<protein>
    <submittedName>
        <fullName evidence="1">Uncharacterized protein</fullName>
    </submittedName>
</protein>
<organism evidence="1 2">
    <name type="scientific">Oryza meyeriana var. granulata</name>
    <dbReference type="NCBI Taxonomy" id="110450"/>
    <lineage>
        <taxon>Eukaryota</taxon>
        <taxon>Viridiplantae</taxon>
        <taxon>Streptophyta</taxon>
        <taxon>Embryophyta</taxon>
        <taxon>Tracheophyta</taxon>
        <taxon>Spermatophyta</taxon>
        <taxon>Magnoliopsida</taxon>
        <taxon>Liliopsida</taxon>
        <taxon>Poales</taxon>
        <taxon>Poaceae</taxon>
        <taxon>BOP clade</taxon>
        <taxon>Oryzoideae</taxon>
        <taxon>Oryzeae</taxon>
        <taxon>Oryzinae</taxon>
        <taxon>Oryza</taxon>
        <taxon>Oryza meyeriana</taxon>
    </lineage>
</organism>
<accession>A0A6G1CGU9</accession>